<comment type="similarity">
    <text evidence="2 12">Belongs to the ALAD family.</text>
</comment>
<dbReference type="InterPro" id="IPR001731">
    <property type="entry name" value="ALAD"/>
</dbReference>
<dbReference type="InterPro" id="IPR013785">
    <property type="entry name" value="Aldolase_TIM"/>
</dbReference>
<feature type="binding site" evidence="10">
    <location>
        <position position="283"/>
    </location>
    <ligand>
        <name>5-aminolevulinate</name>
        <dbReference type="ChEBI" id="CHEBI:356416"/>
        <label>2</label>
    </ligand>
</feature>
<comment type="subunit">
    <text evidence="7">Homooctamer; active form. Homohexamer; low activity form.</text>
</comment>
<dbReference type="PANTHER" id="PTHR11458:SF0">
    <property type="entry name" value="DELTA-AMINOLEVULINIC ACID DEHYDRATASE"/>
    <property type="match status" value="1"/>
</dbReference>
<dbReference type="PANTHER" id="PTHR11458">
    <property type="entry name" value="DELTA-AMINOLEVULINIC ACID DEHYDRATASE"/>
    <property type="match status" value="1"/>
</dbReference>
<name>A0A834RFV5_SARSC</name>
<dbReference type="OrthoDB" id="1530at2759"/>
<dbReference type="EnsemblMetazoa" id="SSS_6831s_mrna">
    <property type="protein sequence ID" value="KAF7496234.1"/>
    <property type="gene ID" value="SSS_6831"/>
</dbReference>
<evidence type="ECO:0000313" key="15">
    <source>
        <dbReference type="Proteomes" id="UP000070412"/>
    </source>
</evidence>
<evidence type="ECO:0000256" key="4">
    <source>
        <dbReference type="ARBA" id="ARBA00023239"/>
    </source>
</evidence>
<evidence type="ECO:0000256" key="3">
    <source>
        <dbReference type="ARBA" id="ARBA00023133"/>
    </source>
</evidence>
<evidence type="ECO:0000313" key="14">
    <source>
        <dbReference type="EnsemblMetazoa" id="KAF7496234.1"/>
    </source>
</evidence>
<keyword evidence="3" id="KW-0350">Heme biosynthesis</keyword>
<evidence type="ECO:0000256" key="12">
    <source>
        <dbReference type="RuleBase" id="RU004161"/>
    </source>
</evidence>
<gene>
    <name evidence="13" type="ORF">SSS_6831</name>
</gene>
<dbReference type="PRINTS" id="PR00144">
    <property type="entry name" value="DALDHYDRTASE"/>
</dbReference>
<evidence type="ECO:0000256" key="11">
    <source>
        <dbReference type="RuleBase" id="RU000515"/>
    </source>
</evidence>
<dbReference type="EMBL" id="WVUK01000015">
    <property type="protein sequence ID" value="KAF7496234.1"/>
    <property type="molecule type" value="Genomic_DNA"/>
</dbReference>
<feature type="active site" description="Schiff-base intermediate with substrate" evidence="9">
    <location>
        <position position="164"/>
    </location>
</feature>
<reference evidence="15" key="1">
    <citation type="journal article" date="2020" name="PLoS Negl. Trop. Dis.">
        <title>High-quality nuclear genome for Sarcoptes scabiei-A critical resource for a neglected parasite.</title>
        <authorList>
            <person name="Korhonen P.K."/>
            <person name="Gasser R.B."/>
            <person name="Ma G."/>
            <person name="Wang T."/>
            <person name="Stroehlein A.J."/>
            <person name="Young N.D."/>
            <person name="Ang C.S."/>
            <person name="Fernando D.D."/>
            <person name="Lu H.C."/>
            <person name="Taylor S."/>
            <person name="Reynolds S.L."/>
            <person name="Mofiz E."/>
            <person name="Najaraj S.H."/>
            <person name="Gowda H."/>
            <person name="Madugundu A."/>
            <person name="Renuse S."/>
            <person name="Holt D."/>
            <person name="Pandey A."/>
            <person name="Papenfuss A.T."/>
            <person name="Fischer K."/>
        </authorList>
    </citation>
    <scope>NUCLEOTIDE SEQUENCE [LARGE SCALE GENOMIC DNA]</scope>
</reference>
<evidence type="ECO:0000256" key="8">
    <source>
        <dbReference type="ARBA" id="ARBA00047651"/>
    </source>
</evidence>
<evidence type="ECO:0000313" key="13">
    <source>
        <dbReference type="EMBL" id="KAF7496234.1"/>
    </source>
</evidence>
<keyword evidence="4 11" id="KW-0456">Lyase</keyword>
<evidence type="ECO:0000256" key="7">
    <source>
        <dbReference type="ARBA" id="ARBA00025861"/>
    </source>
</evidence>
<dbReference type="SUPFAM" id="SSF51569">
    <property type="entry name" value="Aldolase"/>
    <property type="match status" value="1"/>
</dbReference>
<dbReference type="Pfam" id="PF00490">
    <property type="entry name" value="ALAD"/>
    <property type="match status" value="1"/>
</dbReference>
<proteinExistence type="inferred from homology"/>
<dbReference type="UniPathway" id="UPA00251">
    <property type="reaction ID" value="UER00318"/>
</dbReference>
<keyword evidence="15" id="KW-1185">Reference proteome</keyword>
<comment type="pathway">
    <text evidence="1">Porphyrin-containing compound metabolism; protoporphyrin-IX biosynthesis; coproporphyrinogen-III from 5-aminolevulinate: step 1/4.</text>
</comment>
<evidence type="ECO:0000256" key="10">
    <source>
        <dbReference type="PIRSR" id="PIRSR001415-2"/>
    </source>
</evidence>
<dbReference type="Gene3D" id="3.20.20.70">
    <property type="entry name" value="Aldolase class I"/>
    <property type="match status" value="1"/>
</dbReference>
<comment type="catalytic activity">
    <reaction evidence="8 11">
        <text>2 5-aminolevulinate = porphobilinogen + 2 H2O + H(+)</text>
        <dbReference type="Rhea" id="RHEA:24064"/>
        <dbReference type="ChEBI" id="CHEBI:15377"/>
        <dbReference type="ChEBI" id="CHEBI:15378"/>
        <dbReference type="ChEBI" id="CHEBI:58126"/>
        <dbReference type="ChEBI" id="CHEBI:356416"/>
        <dbReference type="EC" id="4.2.1.24"/>
    </reaction>
</comment>
<feature type="binding site" evidence="10">
    <location>
        <position position="244"/>
    </location>
    <ligand>
        <name>5-aminolevulinate</name>
        <dbReference type="ChEBI" id="CHEBI:356416"/>
        <label>2</label>
    </ligand>
</feature>
<dbReference type="Proteomes" id="UP000070412">
    <property type="component" value="Unassembled WGS sequence"/>
</dbReference>
<organism evidence="13">
    <name type="scientific">Sarcoptes scabiei</name>
    <name type="common">Itch mite</name>
    <name type="synonym">Acarus scabiei</name>
    <dbReference type="NCBI Taxonomy" id="52283"/>
    <lineage>
        <taxon>Eukaryota</taxon>
        <taxon>Metazoa</taxon>
        <taxon>Ecdysozoa</taxon>
        <taxon>Arthropoda</taxon>
        <taxon>Chelicerata</taxon>
        <taxon>Arachnida</taxon>
        <taxon>Acari</taxon>
        <taxon>Acariformes</taxon>
        <taxon>Sarcoptiformes</taxon>
        <taxon>Astigmata</taxon>
        <taxon>Psoroptidia</taxon>
        <taxon>Sarcoptoidea</taxon>
        <taxon>Sarcoptidae</taxon>
        <taxon>Sarcoptinae</taxon>
        <taxon>Sarcoptes</taxon>
    </lineage>
</organism>
<dbReference type="AlphaFoldDB" id="A0A834RFV5"/>
<keyword evidence="5 11" id="KW-0627">Porphyrin biosynthesis</keyword>
<dbReference type="PROSITE" id="PS00169">
    <property type="entry name" value="D_ALA_DEHYDRATASE"/>
    <property type="match status" value="1"/>
</dbReference>
<comment type="function">
    <text evidence="6">Catalyzes an early step in the biosynthesis of tetrapyrroles. Binds two molecules of 5-aminolevulinate per subunit, each at a distinct site, and catalyzes their condensation to form porphobilinogen.</text>
</comment>
<dbReference type="SMART" id="SM01004">
    <property type="entry name" value="ALAD"/>
    <property type="match status" value="1"/>
</dbReference>
<dbReference type="GO" id="GO:0005829">
    <property type="term" value="C:cytosol"/>
    <property type="evidence" value="ECO:0007669"/>
    <property type="project" value="TreeGrafter"/>
</dbReference>
<dbReference type="EC" id="4.2.1.24" evidence="11"/>
<feature type="binding site" evidence="10">
    <location>
        <position position="186"/>
    </location>
    <ligand>
        <name>5-aminolevulinate</name>
        <dbReference type="ChEBI" id="CHEBI:356416"/>
        <label>1</label>
    </ligand>
</feature>
<dbReference type="InterPro" id="IPR030656">
    <property type="entry name" value="ALAD_AS"/>
</dbReference>
<evidence type="ECO:0000256" key="6">
    <source>
        <dbReference type="ARBA" id="ARBA00025628"/>
    </source>
</evidence>
<dbReference type="GO" id="GO:0006782">
    <property type="term" value="P:protoporphyrinogen IX biosynthetic process"/>
    <property type="evidence" value="ECO:0007669"/>
    <property type="project" value="UniProtKB-UniPathway"/>
</dbReference>
<evidence type="ECO:0000256" key="1">
    <source>
        <dbReference type="ARBA" id="ARBA00004694"/>
    </source>
</evidence>
<protein>
    <recommendedName>
        <fullName evidence="11">Delta-aminolevulinic acid dehydratase</fullName>
        <ecNumber evidence="11">4.2.1.24</ecNumber>
    </recommendedName>
</protein>
<dbReference type="GO" id="GO:0008270">
    <property type="term" value="F:zinc ion binding"/>
    <property type="evidence" value="ECO:0007669"/>
    <property type="project" value="TreeGrafter"/>
</dbReference>
<evidence type="ECO:0000256" key="2">
    <source>
        <dbReference type="ARBA" id="ARBA00008055"/>
    </source>
</evidence>
<evidence type="ECO:0000256" key="5">
    <source>
        <dbReference type="ARBA" id="ARBA00023244"/>
    </source>
</evidence>
<feature type="binding site" evidence="10">
    <location>
        <position position="174"/>
    </location>
    <ligand>
        <name>5-aminolevulinate</name>
        <dbReference type="ChEBI" id="CHEBI:356416"/>
        <label>1</label>
    </ligand>
</feature>
<reference evidence="13" key="2">
    <citation type="submission" date="2020-01" db="EMBL/GenBank/DDBJ databases">
        <authorList>
            <person name="Korhonen P.K.K."/>
            <person name="Guangxu M.G."/>
            <person name="Wang T.W."/>
            <person name="Stroehlein A.J.S."/>
            <person name="Young N.D."/>
            <person name="Ang C.-S.A."/>
            <person name="Fernando D.W.F."/>
            <person name="Lu H.L."/>
            <person name="Taylor S.T."/>
            <person name="Ehtesham M.E.M."/>
            <person name="Najaraj S.H.N."/>
            <person name="Harsha G.H.G."/>
            <person name="Madugundu A.M."/>
            <person name="Renuse S.R."/>
            <person name="Holt D.H."/>
            <person name="Pandey A.P."/>
            <person name="Papenfuss A.P."/>
            <person name="Gasser R.B.G."/>
            <person name="Fischer K.F."/>
        </authorList>
    </citation>
    <scope>NUCLEOTIDE SEQUENCE</scope>
    <source>
        <strain evidence="13">SSS_KF_BRIS2020</strain>
    </source>
</reference>
<dbReference type="NCBIfam" id="NF006762">
    <property type="entry name" value="PRK09283.1"/>
    <property type="match status" value="1"/>
</dbReference>
<dbReference type="PIRSF" id="PIRSF001415">
    <property type="entry name" value="Porphbilin_synth"/>
    <property type="match status" value="1"/>
</dbReference>
<dbReference type="GO" id="GO:0004655">
    <property type="term" value="F:porphobilinogen synthase activity"/>
    <property type="evidence" value="ECO:0007669"/>
    <property type="project" value="UniProtKB-EC"/>
</dbReference>
<reference evidence="14" key="3">
    <citation type="submission" date="2022-06" db="UniProtKB">
        <authorList>
            <consortium name="EnsemblMetazoa"/>
        </authorList>
    </citation>
    <scope>IDENTIFICATION</scope>
</reference>
<feature type="active site" description="Schiff-base intermediate with substrate" evidence="9">
    <location>
        <position position="217"/>
    </location>
</feature>
<evidence type="ECO:0000256" key="9">
    <source>
        <dbReference type="PIRSR" id="PIRSR001415-1"/>
    </source>
</evidence>
<sequence>MALSKEQNSLPNGDHFDSYFCDDLHSSQSHPITRYWQQKSTITFSPKDFVLPIFLMMDESANESIENFPNIKRMEKFPQLLIIVDVCLCTFTEHGHCCVFRETNGQIDNEKSVEILSRLAVQYARCGADIIAPSDMMDSRVFHIRKQLNLNGFENVAILSYAAKFESCFYGPFRNAANSWPKFGDRKQYQLPMGSKGMALRGAERDIRQGADMVMVKPAMAYLDIVQSISNNHPNIPIAVYQVSGEYSMIKIASENGIFPLQKIVFETLASFKRAGASIIITYFTPEILKWIKSEMF</sequence>
<accession>A0A834RFV5</accession>